<dbReference type="InterPro" id="IPR036661">
    <property type="entry name" value="Luciferase-like_sf"/>
</dbReference>
<evidence type="ECO:0000256" key="3">
    <source>
        <dbReference type="SAM" id="MobiDB-lite"/>
    </source>
</evidence>
<name>A0ABN2IYB6_9ACTN</name>
<dbReference type="SUPFAM" id="SSF51679">
    <property type="entry name" value="Bacterial luciferase-like"/>
    <property type="match status" value="1"/>
</dbReference>
<organism evidence="5 6">
    <name type="scientific">Fodinicola feengrottensis</name>
    <dbReference type="NCBI Taxonomy" id="435914"/>
    <lineage>
        <taxon>Bacteria</taxon>
        <taxon>Bacillati</taxon>
        <taxon>Actinomycetota</taxon>
        <taxon>Actinomycetes</taxon>
        <taxon>Mycobacteriales</taxon>
        <taxon>Fodinicola</taxon>
    </lineage>
</organism>
<dbReference type="EMBL" id="BAAANY010000038">
    <property type="protein sequence ID" value="GAA1714163.1"/>
    <property type="molecule type" value="Genomic_DNA"/>
</dbReference>
<keyword evidence="1" id="KW-0560">Oxidoreductase</keyword>
<comment type="caution">
    <text evidence="5">The sequence shown here is derived from an EMBL/GenBank/DDBJ whole genome shotgun (WGS) entry which is preliminary data.</text>
</comment>
<dbReference type="PANTHER" id="PTHR30137:SF8">
    <property type="entry name" value="BLR5498 PROTEIN"/>
    <property type="match status" value="1"/>
</dbReference>
<gene>
    <name evidence="5" type="ORF">GCM10009765_74000</name>
</gene>
<evidence type="ECO:0000256" key="2">
    <source>
        <dbReference type="ARBA" id="ARBA00023033"/>
    </source>
</evidence>
<evidence type="ECO:0000256" key="1">
    <source>
        <dbReference type="ARBA" id="ARBA00023002"/>
    </source>
</evidence>
<dbReference type="Gene3D" id="3.20.20.30">
    <property type="entry name" value="Luciferase-like domain"/>
    <property type="match status" value="1"/>
</dbReference>
<feature type="domain" description="Luciferase-like" evidence="4">
    <location>
        <begin position="11"/>
        <end position="318"/>
    </location>
</feature>
<dbReference type="RefSeq" id="WP_344314752.1">
    <property type="nucleotide sequence ID" value="NZ_BAAANY010000038.1"/>
</dbReference>
<evidence type="ECO:0000259" key="4">
    <source>
        <dbReference type="Pfam" id="PF00296"/>
    </source>
</evidence>
<keyword evidence="2" id="KW-0503">Monooxygenase</keyword>
<dbReference type="InterPro" id="IPR011251">
    <property type="entry name" value="Luciferase-like_dom"/>
</dbReference>
<dbReference type="Pfam" id="PF00296">
    <property type="entry name" value="Bac_luciferase"/>
    <property type="match status" value="1"/>
</dbReference>
<dbReference type="Proteomes" id="UP001500618">
    <property type="component" value="Unassembled WGS sequence"/>
</dbReference>
<feature type="region of interest" description="Disordered" evidence="3">
    <location>
        <begin position="379"/>
        <end position="400"/>
    </location>
</feature>
<evidence type="ECO:0000313" key="5">
    <source>
        <dbReference type="EMBL" id="GAA1714163.1"/>
    </source>
</evidence>
<dbReference type="PANTHER" id="PTHR30137">
    <property type="entry name" value="LUCIFERASE-LIKE MONOOXYGENASE"/>
    <property type="match status" value="1"/>
</dbReference>
<protein>
    <submittedName>
        <fullName evidence="5">LLM class flavin-dependent oxidoreductase</fullName>
    </submittedName>
</protein>
<evidence type="ECO:0000313" key="6">
    <source>
        <dbReference type="Proteomes" id="UP001500618"/>
    </source>
</evidence>
<sequence>MQFGMFFELQLPRPWADGDEHRLVQNALEWVELGEEAGIAYAWAQEHHFLEEYSHSTAPEVFLSALSQHTSKMRIGHGITLMPPAYNHPARVAERIAMLDLVSGGRVEWGTGESTSRIELEGFGVNYIEKRSMWAECVREAAKMMCTEPYPGYAGKHFSMPSRNIVPKPVQSPHPPLWVACTNRDTLKLAARLGMGALTFSFMDAGEAKYWVNEYYETFARECRPIGQAVNPNIAMLSGVMINEDEQVALDRGLLGQQFFKWALAHYYRHGEHVPGRTNLWEEFQKIEPEPMAGVGAVGTPEQAIEHFKGLEEAGVDQVILLQQAAGYQHEHICDSLRLLGKKVLGEFNERHVERQAQKERDLAPHIEAALARRPAIDEPDLTPVTSYPQQWKKDGATDQQVGINRSVDASALWRLHVGGGGSNGR</sequence>
<proteinExistence type="predicted"/>
<reference evidence="5 6" key="1">
    <citation type="journal article" date="2019" name="Int. J. Syst. Evol. Microbiol.">
        <title>The Global Catalogue of Microorganisms (GCM) 10K type strain sequencing project: providing services to taxonomists for standard genome sequencing and annotation.</title>
        <authorList>
            <consortium name="The Broad Institute Genomics Platform"/>
            <consortium name="The Broad Institute Genome Sequencing Center for Infectious Disease"/>
            <person name="Wu L."/>
            <person name="Ma J."/>
        </authorList>
    </citation>
    <scope>NUCLEOTIDE SEQUENCE [LARGE SCALE GENOMIC DNA]</scope>
    <source>
        <strain evidence="5 6">JCM 14718</strain>
    </source>
</reference>
<dbReference type="InterPro" id="IPR050766">
    <property type="entry name" value="Bact_Lucif_Oxidored"/>
</dbReference>
<accession>A0ABN2IYB6</accession>
<keyword evidence="6" id="KW-1185">Reference proteome</keyword>